<dbReference type="Pfam" id="PF08530">
    <property type="entry name" value="PepX_C"/>
    <property type="match status" value="1"/>
</dbReference>
<dbReference type="InterPro" id="IPR029058">
    <property type="entry name" value="AB_hydrolase_fold"/>
</dbReference>
<gene>
    <name evidence="4" type="ORF">L618_000500000940</name>
</gene>
<dbReference type="Gene3D" id="2.60.120.260">
    <property type="entry name" value="Galactose-binding domain-like"/>
    <property type="match status" value="1"/>
</dbReference>
<organism evidence="4 5">
    <name type="scientific">Rhodococcus rhodochrous J45</name>
    <dbReference type="NCBI Taxonomy" id="935266"/>
    <lineage>
        <taxon>Bacteria</taxon>
        <taxon>Bacillati</taxon>
        <taxon>Actinomycetota</taxon>
        <taxon>Actinomycetes</taxon>
        <taxon>Mycobacteriales</taxon>
        <taxon>Nocardiaceae</taxon>
        <taxon>Rhodococcus</taxon>
    </lineage>
</organism>
<dbReference type="InterPro" id="IPR000383">
    <property type="entry name" value="Xaa-Pro-like_dom"/>
</dbReference>
<sequence>MRSRTVAFVVAAMAACTITSTAPATADPSGGASGASWQSLVDAPDAYPDTAVEWDVPITLSDGTVLRANVFRPAHADGTPIDEPTPVVLGLTPYTKLLSTLASVAMEDPQFAPLVDELGSVLNFGAPFDGITELAAPASQLGRAFGLNRDLVQNGYTQVIVDVRGTGFSHGQWDVLGPREQQDTVEVIDWAAKQPWSNGRVGTTGVSYSAINQIQAAGLRPEALDAVFAVEPGNDLLRDIVGTGGAVGVGFMPAWLGLVNGLKWVPDMEALLQGRFDAQWLRDRLADPATKIPELFEVLTAPSIDGVSPDALAVAQDGPFYQERQARLESIEVPTFVFGNWHDIFANSEPDIYNRIPVEPGRKQLVMGDGYHAILGTGFGTPGHPPNITALQHAWFDRWLKDIDNGIDEYGPVTLLQQGGGWVTNDEFPRSPVDHEKLFLSAAPSGTAGHALHDGTLATSAPETAQRLTVAPGLRGFCSREAAQGTAGIAVLLGAGCTKDARFNEAEGLTFTSGPVTEPTVLSGPVNVHLETVLDATDGFWSVSVNDVAPDGRSTVLTTGSLVSSLRAIDDSKSTFTADGDYAQAHPVLTLESRQPIVPGQPTALDISTLPTEAVLQPGHRIRVDVYAASVPRSLPLGPMLVESGLRPQHLELNPAAPSFVTLPVAK</sequence>
<dbReference type="Pfam" id="PF02129">
    <property type="entry name" value="Peptidase_S15"/>
    <property type="match status" value="1"/>
</dbReference>
<proteinExistence type="predicted"/>
<accession>A0A562DJP3</accession>
<keyword evidence="2" id="KW-0732">Signal</keyword>
<keyword evidence="1" id="KW-0378">Hydrolase</keyword>
<dbReference type="InterPro" id="IPR008979">
    <property type="entry name" value="Galactose-bd-like_sf"/>
</dbReference>
<evidence type="ECO:0000259" key="3">
    <source>
        <dbReference type="SMART" id="SM00939"/>
    </source>
</evidence>
<dbReference type="EMBL" id="VLJT01000050">
    <property type="protein sequence ID" value="TWH09774.1"/>
    <property type="molecule type" value="Genomic_DNA"/>
</dbReference>
<dbReference type="Gene3D" id="3.40.50.1820">
    <property type="entry name" value="alpha/beta hydrolase"/>
    <property type="match status" value="1"/>
</dbReference>
<evidence type="ECO:0000313" key="4">
    <source>
        <dbReference type="EMBL" id="TWH09774.1"/>
    </source>
</evidence>
<dbReference type="AlphaFoldDB" id="A0A562DJP3"/>
<dbReference type="SUPFAM" id="SSF49785">
    <property type="entry name" value="Galactose-binding domain-like"/>
    <property type="match status" value="1"/>
</dbReference>
<dbReference type="PANTHER" id="PTHR43056:SF10">
    <property type="entry name" value="COCE_NOND FAMILY, PUTATIVE (AFU_ORTHOLOGUE AFUA_7G00600)-RELATED"/>
    <property type="match status" value="1"/>
</dbReference>
<feature type="chain" id="PRO_5021881195" description="Xaa-Pro dipeptidyl-peptidase C-terminal domain-containing protein" evidence="2">
    <location>
        <begin position="27"/>
        <end position="667"/>
    </location>
</feature>
<dbReference type="InterPro" id="IPR050585">
    <property type="entry name" value="Xaa-Pro_dipeptidyl-ppase/CocE"/>
</dbReference>
<dbReference type="NCBIfam" id="TIGR00976">
    <property type="entry name" value="CocE_NonD"/>
    <property type="match status" value="1"/>
</dbReference>
<evidence type="ECO:0000256" key="2">
    <source>
        <dbReference type="SAM" id="SignalP"/>
    </source>
</evidence>
<evidence type="ECO:0000256" key="1">
    <source>
        <dbReference type="ARBA" id="ARBA00022801"/>
    </source>
</evidence>
<evidence type="ECO:0000313" key="5">
    <source>
        <dbReference type="Proteomes" id="UP000317573"/>
    </source>
</evidence>
<dbReference type="PROSITE" id="PS51257">
    <property type="entry name" value="PROKAR_LIPOPROTEIN"/>
    <property type="match status" value="1"/>
</dbReference>
<feature type="domain" description="Xaa-Pro dipeptidyl-peptidase C-terminal" evidence="3">
    <location>
        <begin position="393"/>
        <end position="662"/>
    </location>
</feature>
<feature type="signal peptide" evidence="2">
    <location>
        <begin position="1"/>
        <end position="26"/>
    </location>
</feature>
<dbReference type="GO" id="GO:0008239">
    <property type="term" value="F:dipeptidyl-peptidase activity"/>
    <property type="evidence" value="ECO:0007669"/>
    <property type="project" value="InterPro"/>
</dbReference>
<dbReference type="SMART" id="SM00939">
    <property type="entry name" value="PepX_C"/>
    <property type="match status" value="1"/>
</dbReference>
<reference evidence="4 5" key="1">
    <citation type="submission" date="2019-07" db="EMBL/GenBank/DDBJ databases">
        <title>Genome sequencing of lignin-degrading bacterial isolates.</title>
        <authorList>
            <person name="Gladden J."/>
        </authorList>
    </citation>
    <scope>NUCLEOTIDE SEQUENCE [LARGE SCALE GENOMIC DNA]</scope>
    <source>
        <strain evidence="4 5">J45</strain>
    </source>
</reference>
<dbReference type="Proteomes" id="UP000317573">
    <property type="component" value="Unassembled WGS sequence"/>
</dbReference>
<dbReference type="SUPFAM" id="SSF53474">
    <property type="entry name" value="alpha/beta-Hydrolases"/>
    <property type="match status" value="1"/>
</dbReference>
<name>A0A562DJP3_RHORH</name>
<protein>
    <recommendedName>
        <fullName evidence="3">Xaa-Pro dipeptidyl-peptidase C-terminal domain-containing protein</fullName>
    </recommendedName>
</protein>
<comment type="caution">
    <text evidence="4">The sequence shown here is derived from an EMBL/GenBank/DDBJ whole genome shotgun (WGS) entry which is preliminary data.</text>
</comment>
<dbReference type="PANTHER" id="PTHR43056">
    <property type="entry name" value="PEPTIDASE S9 PROLYL OLIGOPEPTIDASE"/>
    <property type="match status" value="1"/>
</dbReference>
<dbReference type="InterPro" id="IPR005674">
    <property type="entry name" value="CocE/Ser_esterase"/>
</dbReference>
<dbReference type="InterPro" id="IPR013736">
    <property type="entry name" value="Xaa-Pro_dipept_C"/>
</dbReference>